<evidence type="ECO:0000313" key="2">
    <source>
        <dbReference type="Proteomes" id="UP001321473"/>
    </source>
</evidence>
<evidence type="ECO:0000313" key="1">
    <source>
        <dbReference type="EMBL" id="KAK8757682.1"/>
    </source>
</evidence>
<dbReference type="Gene3D" id="3.40.390.10">
    <property type="entry name" value="Collagenase (Catalytic Domain)"/>
    <property type="match status" value="1"/>
</dbReference>
<dbReference type="GO" id="GO:0004222">
    <property type="term" value="F:metalloendopeptidase activity"/>
    <property type="evidence" value="ECO:0007669"/>
    <property type="project" value="InterPro"/>
</dbReference>
<protein>
    <submittedName>
        <fullName evidence="1">Uncharacterized protein</fullName>
    </submittedName>
</protein>
<gene>
    <name evidence="1" type="ORF">V5799_004686</name>
</gene>
<dbReference type="InterPro" id="IPR024079">
    <property type="entry name" value="MetalloPept_cat_dom_sf"/>
</dbReference>
<dbReference type="Proteomes" id="UP001321473">
    <property type="component" value="Unassembled WGS sequence"/>
</dbReference>
<dbReference type="SUPFAM" id="SSF55486">
    <property type="entry name" value="Metalloproteases ('zincins'), catalytic domain"/>
    <property type="match status" value="1"/>
</dbReference>
<dbReference type="InterPro" id="IPR000718">
    <property type="entry name" value="Peptidase_M13"/>
</dbReference>
<proteinExistence type="predicted"/>
<sequence>EDFPNPSGTKLGGRNGAGHFCSTTACAWLSAYLGPDVPAVKQPCEDFYAYVCAQHPHSVYVDGRARLMVAMKEALLGEAQQSAAAVAGGRHSRQSRKDHAVVLQRCLAGGEPVLSKIDVESACEAPSTQVCPSKMPEGPNVISDEFFRRNHNATVDEFVAFVNRRKLDDSEGSGTLLHPSYTNGQLFFVLWALGHCGELKGATLVNTVARNSGHFAEAFQCTTKTTMSAVEKCSPNAQV</sequence>
<reference evidence="1 2" key="1">
    <citation type="journal article" date="2023" name="Arcadia Sci">
        <title>De novo assembly of a long-read Amblyomma americanum tick genome.</title>
        <authorList>
            <person name="Chou S."/>
            <person name="Poskanzer K.E."/>
            <person name="Rollins M."/>
            <person name="Thuy-Boun P.S."/>
        </authorList>
    </citation>
    <scope>NUCLEOTIDE SEQUENCE [LARGE SCALE GENOMIC DNA]</scope>
    <source>
        <strain evidence="1">F_SG_1</strain>
        <tissue evidence="1">Salivary glands</tissue>
    </source>
</reference>
<dbReference type="PANTHER" id="PTHR11733:SF167">
    <property type="entry name" value="FI17812P1-RELATED"/>
    <property type="match status" value="1"/>
</dbReference>
<dbReference type="GO" id="GO:0005886">
    <property type="term" value="C:plasma membrane"/>
    <property type="evidence" value="ECO:0007669"/>
    <property type="project" value="TreeGrafter"/>
</dbReference>
<dbReference type="PANTHER" id="PTHR11733">
    <property type="entry name" value="ZINC METALLOPROTEASE FAMILY M13 NEPRILYSIN-RELATED"/>
    <property type="match status" value="1"/>
</dbReference>
<name>A0AAQ4D5E2_AMBAM</name>
<keyword evidence="2" id="KW-1185">Reference proteome</keyword>
<comment type="caution">
    <text evidence="1">The sequence shown here is derived from an EMBL/GenBank/DDBJ whole genome shotgun (WGS) entry which is preliminary data.</text>
</comment>
<accession>A0AAQ4D5E2</accession>
<dbReference type="EMBL" id="JARKHS020034964">
    <property type="protein sequence ID" value="KAK8757682.1"/>
    <property type="molecule type" value="Genomic_DNA"/>
</dbReference>
<dbReference type="GO" id="GO:0016485">
    <property type="term" value="P:protein processing"/>
    <property type="evidence" value="ECO:0007669"/>
    <property type="project" value="TreeGrafter"/>
</dbReference>
<dbReference type="AlphaFoldDB" id="A0AAQ4D5E2"/>
<feature type="non-terminal residue" evidence="1">
    <location>
        <position position="1"/>
    </location>
</feature>
<organism evidence="1 2">
    <name type="scientific">Amblyomma americanum</name>
    <name type="common">Lone star tick</name>
    <dbReference type="NCBI Taxonomy" id="6943"/>
    <lineage>
        <taxon>Eukaryota</taxon>
        <taxon>Metazoa</taxon>
        <taxon>Ecdysozoa</taxon>
        <taxon>Arthropoda</taxon>
        <taxon>Chelicerata</taxon>
        <taxon>Arachnida</taxon>
        <taxon>Acari</taxon>
        <taxon>Parasitiformes</taxon>
        <taxon>Ixodida</taxon>
        <taxon>Ixodoidea</taxon>
        <taxon>Ixodidae</taxon>
        <taxon>Amblyomminae</taxon>
        <taxon>Amblyomma</taxon>
    </lineage>
</organism>